<dbReference type="PANTHER" id="PTHR23028:SF53">
    <property type="entry name" value="ACYL_TRANSF_3 DOMAIN-CONTAINING PROTEIN"/>
    <property type="match status" value="1"/>
</dbReference>
<organism evidence="1 2">
    <name type="scientific">Pristionchus entomophagus</name>
    <dbReference type="NCBI Taxonomy" id="358040"/>
    <lineage>
        <taxon>Eukaryota</taxon>
        <taxon>Metazoa</taxon>
        <taxon>Ecdysozoa</taxon>
        <taxon>Nematoda</taxon>
        <taxon>Chromadorea</taxon>
        <taxon>Rhabditida</taxon>
        <taxon>Rhabditina</taxon>
        <taxon>Diplogasteromorpha</taxon>
        <taxon>Diplogasteroidea</taxon>
        <taxon>Neodiplogasteridae</taxon>
        <taxon>Pristionchus</taxon>
    </lineage>
</organism>
<feature type="non-terminal residue" evidence="1">
    <location>
        <position position="1"/>
    </location>
</feature>
<evidence type="ECO:0008006" key="3">
    <source>
        <dbReference type="Google" id="ProtNLM"/>
    </source>
</evidence>
<dbReference type="AlphaFoldDB" id="A0AAV5TSU3"/>
<name>A0AAV5TSU3_9BILA</name>
<gene>
    <name evidence="1" type="ORF">PENTCL1PPCAC_19704</name>
</gene>
<protein>
    <recommendedName>
        <fullName evidence="3">DUF4435 domain-containing protein</fullName>
    </recommendedName>
</protein>
<accession>A0AAV5TSU3</accession>
<comment type="caution">
    <text evidence="1">The sequence shown here is derived from an EMBL/GenBank/DDBJ whole genome shotgun (WGS) entry which is preliminary data.</text>
</comment>
<sequence length="185" mass="21215">FSGMVKILIEQSKPDIVFVIEKDMAAAQNKAFSGAVEDDGIFKFTQAKINFLSEHCGTVVIDDQFYKPHLTSGVTAIIVERLRSAKTNVSDFDDLRIERQEYLEEFRFGLRRLDGYKGANLIKNRVAEQLCEQKFCYFSNRDNLHAFYGDLALHQTTEMIEKLKPGYEKIIEDFLKVRNAKSASD</sequence>
<keyword evidence="2" id="KW-1185">Reference proteome</keyword>
<evidence type="ECO:0000313" key="2">
    <source>
        <dbReference type="Proteomes" id="UP001432027"/>
    </source>
</evidence>
<dbReference type="PANTHER" id="PTHR23028">
    <property type="entry name" value="ACETYLTRANSFERASE"/>
    <property type="match status" value="1"/>
</dbReference>
<dbReference type="EMBL" id="BTSX01000004">
    <property type="protein sequence ID" value="GMS97529.1"/>
    <property type="molecule type" value="Genomic_DNA"/>
</dbReference>
<feature type="non-terminal residue" evidence="1">
    <location>
        <position position="185"/>
    </location>
</feature>
<reference evidence="1" key="1">
    <citation type="submission" date="2023-10" db="EMBL/GenBank/DDBJ databases">
        <title>Genome assembly of Pristionchus species.</title>
        <authorList>
            <person name="Yoshida K."/>
            <person name="Sommer R.J."/>
        </authorList>
    </citation>
    <scope>NUCLEOTIDE SEQUENCE</scope>
    <source>
        <strain evidence="1">RS0144</strain>
    </source>
</reference>
<dbReference type="GO" id="GO:0000271">
    <property type="term" value="P:polysaccharide biosynthetic process"/>
    <property type="evidence" value="ECO:0007669"/>
    <property type="project" value="TreeGrafter"/>
</dbReference>
<evidence type="ECO:0000313" key="1">
    <source>
        <dbReference type="EMBL" id="GMS97529.1"/>
    </source>
</evidence>
<proteinExistence type="predicted"/>
<dbReference type="GO" id="GO:0016020">
    <property type="term" value="C:membrane"/>
    <property type="evidence" value="ECO:0007669"/>
    <property type="project" value="TreeGrafter"/>
</dbReference>
<dbReference type="Proteomes" id="UP001432027">
    <property type="component" value="Unassembled WGS sequence"/>
</dbReference>
<dbReference type="InterPro" id="IPR050879">
    <property type="entry name" value="Acyltransferase_3"/>
</dbReference>